<dbReference type="RefSeq" id="WP_188568990.1">
    <property type="nucleotide sequence ID" value="NZ_BMED01000007.1"/>
</dbReference>
<organism evidence="1 2">
    <name type="scientific">Undibacterium terreum</name>
    <dbReference type="NCBI Taxonomy" id="1224302"/>
    <lineage>
        <taxon>Bacteria</taxon>
        <taxon>Pseudomonadati</taxon>
        <taxon>Pseudomonadota</taxon>
        <taxon>Betaproteobacteria</taxon>
        <taxon>Burkholderiales</taxon>
        <taxon>Oxalobacteraceae</taxon>
        <taxon>Undibacterium</taxon>
    </lineage>
</organism>
<keyword evidence="2" id="KW-1185">Reference proteome</keyword>
<evidence type="ECO:0000313" key="2">
    <source>
        <dbReference type="Proteomes" id="UP000637423"/>
    </source>
</evidence>
<dbReference type="Pfam" id="PF10670">
    <property type="entry name" value="DUF4198"/>
    <property type="match status" value="1"/>
</dbReference>
<dbReference type="InterPro" id="IPR019613">
    <property type="entry name" value="DUF4198"/>
</dbReference>
<protein>
    <submittedName>
        <fullName evidence="1">ABC transporter permease</fullName>
    </submittedName>
</protein>
<name>A0A916V062_9BURK</name>
<dbReference type="AlphaFoldDB" id="A0A916V062"/>
<sequence length="277" mass="29489">MTLSGTFKRAVTLTATVAAIAAAFTPLSASAHRMWLLPSGTSLPAEKAWVTVDAAVSTDVFFADHQPLKLDNLVITAPDGTQAKAENASTGKYRSTFDVQLSQGGTYKLGIVNNAMFASYKENGQTKRWRGTAETFAKDVPANAEDLQVTQSSGRVETFVTAGKPGGKALSITGSGLEMQTITAPTDLFVGEAASFRLMIDGKPAANVKVSVISGGIRYRNKLNEISATTDLDGKFSVTWPTAGMYWLEASLKDDKAAKPAKERRASYVATLEVLPQ</sequence>
<accession>A0A916V062</accession>
<evidence type="ECO:0000313" key="1">
    <source>
        <dbReference type="EMBL" id="GGC97392.1"/>
    </source>
</evidence>
<gene>
    <name evidence="1" type="ORF">GCM10011396_51150</name>
</gene>
<reference evidence="1" key="1">
    <citation type="journal article" date="2014" name="Int. J. Syst. Evol. Microbiol.">
        <title>Complete genome sequence of Corynebacterium casei LMG S-19264T (=DSM 44701T), isolated from a smear-ripened cheese.</title>
        <authorList>
            <consortium name="US DOE Joint Genome Institute (JGI-PGF)"/>
            <person name="Walter F."/>
            <person name="Albersmeier A."/>
            <person name="Kalinowski J."/>
            <person name="Ruckert C."/>
        </authorList>
    </citation>
    <scope>NUCLEOTIDE SEQUENCE</scope>
    <source>
        <strain evidence="1">CGMCC 1.10998</strain>
    </source>
</reference>
<proteinExistence type="predicted"/>
<comment type="caution">
    <text evidence="1">The sequence shown here is derived from an EMBL/GenBank/DDBJ whole genome shotgun (WGS) entry which is preliminary data.</text>
</comment>
<dbReference type="EMBL" id="BMED01000007">
    <property type="protein sequence ID" value="GGC97392.1"/>
    <property type="molecule type" value="Genomic_DNA"/>
</dbReference>
<reference evidence="1" key="2">
    <citation type="submission" date="2020-09" db="EMBL/GenBank/DDBJ databases">
        <authorList>
            <person name="Sun Q."/>
            <person name="Zhou Y."/>
        </authorList>
    </citation>
    <scope>NUCLEOTIDE SEQUENCE</scope>
    <source>
        <strain evidence="1">CGMCC 1.10998</strain>
    </source>
</reference>
<dbReference type="Proteomes" id="UP000637423">
    <property type="component" value="Unassembled WGS sequence"/>
</dbReference>